<proteinExistence type="predicted"/>
<reference evidence="1 2" key="1">
    <citation type="submission" date="2021-01" db="EMBL/GenBank/DDBJ databases">
        <title>Cercospora kikuchii MAFF 305040 whole genome shotgun sequence.</title>
        <authorList>
            <person name="Kashiwa T."/>
            <person name="Suzuki T."/>
        </authorList>
    </citation>
    <scope>NUCLEOTIDE SEQUENCE [LARGE SCALE GENOMIC DNA]</scope>
    <source>
        <strain evidence="1 2">MAFF 305040</strain>
    </source>
</reference>
<dbReference type="EMBL" id="BOLY01000002">
    <property type="protein sequence ID" value="GIZ40307.1"/>
    <property type="molecule type" value="Genomic_DNA"/>
</dbReference>
<evidence type="ECO:0008006" key="3">
    <source>
        <dbReference type="Google" id="ProtNLM"/>
    </source>
</evidence>
<dbReference type="GeneID" id="68289227"/>
<gene>
    <name evidence="1" type="ORF">CKM354_000365200</name>
</gene>
<protein>
    <recommendedName>
        <fullName evidence="3">F-box domain-containing protein</fullName>
    </recommendedName>
</protein>
<name>A0A9P3FDW9_9PEZI</name>
<accession>A0A9P3FDW9</accession>
<dbReference type="RefSeq" id="XP_044654794.1">
    <property type="nucleotide sequence ID" value="XM_044798859.1"/>
</dbReference>
<evidence type="ECO:0000313" key="1">
    <source>
        <dbReference type="EMBL" id="GIZ40307.1"/>
    </source>
</evidence>
<sequence>MPRKDLPRRNLAPRTALLGQVTSATRPILTLRTHLGDGGGRSDVDANAVVETDLQAILQSSAPLKVGRLDQAPKHTVYGEYASVATPRHDADNVPNPFHKLPLELMWNIALQIEDDADLCNFQLSFRDADITVKSDKFWRQRFMTKFDHPRVGSFIKGDAQFEDQYKKRREVLRNKPLFLLGNRKREIQCLAVLRDMILDSYSRQNGSSKNIQDHIVAFQHDCNLLKGIFGSKYVPRATSESDVARVNANPVMRMLQVLLAPSLLDPRPFNPGNEPHIADYPRSQYMAYSSVRQQPIFIGCSGLDVNFTWTLHQLNFWRSHLLSPQEATLNYCYSLLEDHERPRFWQKQLEHAVAPGMGKKWKGAYGFVTEDEVLTIRSLDGDHEHIQDEFSGDEVHGDLQDLTLDVTEAGAESWSPIFEDILRSLAKPQRKMRTRAQKSSAMAQEDPKLRSFRFGGAGEDQEQNFLADGWFNSLPPQMGVPGWQRMTMMKYFIDDDTNEIDYESLWAYEGVVLPDGQIIIGRWWSPTNIIEGEAYSGPFLLWCVDQKQDIVDGSA</sequence>
<organism evidence="1 2">
    <name type="scientific">Cercospora kikuchii</name>
    <dbReference type="NCBI Taxonomy" id="84275"/>
    <lineage>
        <taxon>Eukaryota</taxon>
        <taxon>Fungi</taxon>
        <taxon>Dikarya</taxon>
        <taxon>Ascomycota</taxon>
        <taxon>Pezizomycotina</taxon>
        <taxon>Dothideomycetes</taxon>
        <taxon>Dothideomycetidae</taxon>
        <taxon>Mycosphaerellales</taxon>
        <taxon>Mycosphaerellaceae</taxon>
        <taxon>Cercospora</taxon>
    </lineage>
</organism>
<evidence type="ECO:0000313" key="2">
    <source>
        <dbReference type="Proteomes" id="UP000825890"/>
    </source>
</evidence>
<dbReference type="Proteomes" id="UP000825890">
    <property type="component" value="Unassembled WGS sequence"/>
</dbReference>
<keyword evidence="2" id="KW-1185">Reference proteome</keyword>
<comment type="caution">
    <text evidence="1">The sequence shown here is derived from an EMBL/GenBank/DDBJ whole genome shotgun (WGS) entry which is preliminary data.</text>
</comment>
<dbReference type="OrthoDB" id="3971593at2759"/>
<dbReference type="AlphaFoldDB" id="A0A9P3FDW9"/>